<comment type="caution">
    <text evidence="2">The sequence shown here is derived from an EMBL/GenBank/DDBJ whole genome shotgun (WGS) entry which is preliminary data.</text>
</comment>
<sequence length="169" mass="19380">MSPARGWEDISAEGIDPSRLARTGFFPLTVMMGLAVFLQGVYHLEHTFVKLLDLAVIEFVAFFVSYFIATHFMSTYIYRFTDSIPSEKRNQTYVLMGQSLLALSLLVQNCLPFDIDLVLFLGIYTAIVLWRGDRYMAVREESVGRFMIFTILTVIVPPFLIIFIFNLIL</sequence>
<gene>
    <name evidence="2" type="ORF">C5O25_02245</name>
</gene>
<feature type="transmembrane region" description="Helical" evidence="1">
    <location>
        <begin position="113"/>
        <end position="131"/>
    </location>
</feature>
<evidence type="ECO:0000256" key="1">
    <source>
        <dbReference type="SAM" id="Phobius"/>
    </source>
</evidence>
<reference evidence="3" key="1">
    <citation type="submission" date="2018-02" db="EMBL/GenBank/DDBJ databases">
        <authorList>
            <person name="Clavel T."/>
            <person name="Strowig T."/>
        </authorList>
    </citation>
    <scope>NUCLEOTIDE SEQUENCE [LARGE SCALE GENOMIC DNA]</scope>
    <source>
        <strain evidence="3">DSM 100764</strain>
    </source>
</reference>
<evidence type="ECO:0008006" key="4">
    <source>
        <dbReference type="Google" id="ProtNLM"/>
    </source>
</evidence>
<keyword evidence="3" id="KW-1185">Reference proteome</keyword>
<protein>
    <recommendedName>
        <fullName evidence="4">DUF1282 domain-containing protein</fullName>
    </recommendedName>
</protein>
<organism evidence="2 3">
    <name type="scientific">Paramuribaculum intestinale</name>
    <dbReference type="NCBI Taxonomy" id="2094151"/>
    <lineage>
        <taxon>Bacteria</taxon>
        <taxon>Pseudomonadati</taxon>
        <taxon>Bacteroidota</taxon>
        <taxon>Bacteroidia</taxon>
        <taxon>Bacteroidales</taxon>
        <taxon>Muribaculaceae</taxon>
        <taxon>Paramuribaculum</taxon>
    </lineage>
</organism>
<keyword evidence="1" id="KW-0472">Membrane</keyword>
<dbReference type="RefSeq" id="WP_107035108.1">
    <property type="nucleotide sequence ID" value="NZ_PUBV01000003.1"/>
</dbReference>
<feature type="transmembrane region" description="Helical" evidence="1">
    <location>
        <begin position="143"/>
        <end position="168"/>
    </location>
</feature>
<keyword evidence="1" id="KW-0812">Transmembrane</keyword>
<dbReference type="EMBL" id="PUBV01000003">
    <property type="protein sequence ID" value="PWB09087.1"/>
    <property type="molecule type" value="Genomic_DNA"/>
</dbReference>
<evidence type="ECO:0000313" key="3">
    <source>
        <dbReference type="Proteomes" id="UP000244925"/>
    </source>
</evidence>
<feature type="transmembrane region" description="Helical" evidence="1">
    <location>
        <begin position="20"/>
        <end position="42"/>
    </location>
</feature>
<dbReference type="AlphaFoldDB" id="A0A2V1J2N8"/>
<feature type="transmembrane region" description="Helical" evidence="1">
    <location>
        <begin position="54"/>
        <end position="78"/>
    </location>
</feature>
<proteinExistence type="predicted"/>
<keyword evidence="1" id="KW-1133">Transmembrane helix</keyword>
<dbReference type="Proteomes" id="UP000244925">
    <property type="component" value="Unassembled WGS sequence"/>
</dbReference>
<evidence type="ECO:0000313" key="2">
    <source>
        <dbReference type="EMBL" id="PWB09087.1"/>
    </source>
</evidence>
<name>A0A2V1J2N8_9BACT</name>
<accession>A0A2V1J2N8</accession>